<dbReference type="AlphaFoldDB" id="A0A8S4H861"/>
<dbReference type="Proteomes" id="UP000779233">
    <property type="component" value="Unassembled WGS sequence"/>
</dbReference>
<dbReference type="EMBL" id="CAJZCX010000005">
    <property type="protein sequence ID" value="CAG9474559.1"/>
    <property type="molecule type" value="Genomic_DNA"/>
</dbReference>
<dbReference type="Pfam" id="PF05795">
    <property type="entry name" value="Plasmodium_Vir"/>
    <property type="match status" value="1"/>
</dbReference>
<proteinExistence type="predicted"/>
<evidence type="ECO:0000313" key="2">
    <source>
        <dbReference type="Proteomes" id="UP000779233"/>
    </source>
</evidence>
<name>A0A8S4H861_PLAVI</name>
<organism evidence="1 2">
    <name type="scientific">Plasmodium vivax</name>
    <name type="common">malaria parasite P. vivax</name>
    <dbReference type="NCBI Taxonomy" id="5855"/>
    <lineage>
        <taxon>Eukaryota</taxon>
        <taxon>Sar</taxon>
        <taxon>Alveolata</taxon>
        <taxon>Apicomplexa</taxon>
        <taxon>Aconoidasida</taxon>
        <taxon>Haemosporida</taxon>
        <taxon>Plasmodiidae</taxon>
        <taxon>Plasmodium</taxon>
        <taxon>Plasmodium (Plasmodium)</taxon>
    </lineage>
</organism>
<dbReference type="VEuPathDB" id="PlasmoDB:PVPAM_100005600"/>
<evidence type="ECO:0000313" key="1">
    <source>
        <dbReference type="EMBL" id="CAG9474559.1"/>
    </source>
</evidence>
<reference evidence="1" key="1">
    <citation type="submission" date="2021-09" db="EMBL/GenBank/DDBJ databases">
        <authorList>
            <consortium name="Pathogen Informatics"/>
        </authorList>
    </citation>
    <scope>NUCLEOTIDE SEQUENCE</scope>
    <source>
        <strain evidence="1">PvW1</strain>
    </source>
</reference>
<accession>A0A8S4H861</accession>
<sequence length="368" mass="42023">MADKITDIEKWKTKYPFLKDLWASYESFDKTVQDDEKYNNYKTLCGMFLEPLTDYEMEHNNFCMKLVRNLGIYSENIFSLNFIPDRCNNLNYWIYNSIKKHNIQDNLINQCFEDYFQLTKRASNMVECKYHSYDKSYDDPMIAIMINIFNTHVSDVIGALKSSSESTYISGHKFVCDCVKIYKNMKSKYCSNENPNDVKKKICSDFKTFEFTYTTYLLDKNGLMNKIPSLNNIENEYSNMCRKYEETTVSANVPTVKVPGTLSSDGDSEGTTHEILTATPVNVETGNNPISSTVSTSLGAVAGASSVLALLYKFTPGGNWIRFGIGGNRRRINSNLYEDGPNELLFEGFEGRDMSSYNPTYNVGYGSV</sequence>
<dbReference type="InterPro" id="IPR008780">
    <property type="entry name" value="Plasmodium_Vir"/>
</dbReference>
<protein>
    <submittedName>
        <fullName evidence="1">(malaria parasite P. vivax) hypothetical protein</fullName>
    </submittedName>
</protein>
<comment type="caution">
    <text evidence="1">The sequence shown here is derived from an EMBL/GenBank/DDBJ whole genome shotgun (WGS) entry which is preliminary data.</text>
</comment>
<gene>
    <name evidence="1" type="ORF">PVW1_100013600</name>
</gene>